<evidence type="ECO:0000259" key="8">
    <source>
        <dbReference type="PROSITE" id="PS51180"/>
    </source>
</evidence>
<evidence type="ECO:0000256" key="3">
    <source>
        <dbReference type="ARBA" id="ARBA00022490"/>
    </source>
</evidence>
<dbReference type="SMART" id="SM00404">
    <property type="entry name" value="PTPc_motif"/>
    <property type="match status" value="1"/>
</dbReference>
<dbReference type="InterPro" id="IPR029021">
    <property type="entry name" value="Prot-tyrosine_phosphatase-like"/>
</dbReference>
<dbReference type="Proteomes" id="UP000786811">
    <property type="component" value="Unassembled WGS sequence"/>
</dbReference>
<dbReference type="InterPro" id="IPR038499">
    <property type="entry name" value="BRO1_sf"/>
</dbReference>
<evidence type="ECO:0000259" key="7">
    <source>
        <dbReference type="PROSITE" id="PS50055"/>
    </source>
</evidence>
<dbReference type="Gene3D" id="1.20.140.50">
    <property type="entry name" value="alix/aip1 like domains"/>
    <property type="match status" value="1"/>
</dbReference>
<gene>
    <name evidence="9" type="ORF">HICCMSTLAB_LOCUS12913</name>
</gene>
<dbReference type="PANTHER" id="PTHR23030:SF30">
    <property type="entry name" value="TYROSINE-PROTEIN PHOSPHATASE NON-RECEPTOR TYPE 23"/>
    <property type="match status" value="1"/>
</dbReference>
<feature type="compositionally biased region" description="Low complexity" evidence="6">
    <location>
        <begin position="1381"/>
        <end position="1393"/>
    </location>
</feature>
<dbReference type="CDD" id="cd09234">
    <property type="entry name" value="V_HD-PTP_like"/>
    <property type="match status" value="1"/>
</dbReference>
<dbReference type="GO" id="GO:0032456">
    <property type="term" value="P:endocytic recycling"/>
    <property type="evidence" value="ECO:0007669"/>
    <property type="project" value="TreeGrafter"/>
</dbReference>
<dbReference type="EMBL" id="CAJNRD030001124">
    <property type="protein sequence ID" value="CAG5107777.1"/>
    <property type="molecule type" value="Genomic_DNA"/>
</dbReference>
<reference evidence="9" key="1">
    <citation type="submission" date="2021-04" db="EMBL/GenBank/DDBJ databases">
        <authorList>
            <person name="Chebbi M.A.C M."/>
        </authorList>
    </citation>
    <scope>NUCLEOTIDE SEQUENCE</scope>
</reference>
<dbReference type="InterPro" id="IPR000242">
    <property type="entry name" value="PTP_cat"/>
</dbReference>
<dbReference type="Gene3D" id="1.20.120.560">
    <property type="entry name" value="alix/aip1 in complex with the ypdl late domain"/>
    <property type="match status" value="1"/>
</dbReference>
<dbReference type="OrthoDB" id="10266451at2759"/>
<feature type="domain" description="Tyrosine-protein phosphatase" evidence="7">
    <location>
        <begin position="1520"/>
        <end position="1777"/>
    </location>
</feature>
<sequence>MEAVPRLPMLSFQLKVSPEPTIFGSKLKQYIRDFYNEDPESYTTEIHQLENLRAMAVRPPIAVTGCSLLKKYYCQLHFVQSRFPMGIDEPAAVPFSWRDTYANMVFSLSNIRFEIISILYNIGAIHTQLGAKTERTSADGMKMACSHFQCAAWAFEHLQNSYPQPPGVDMAPELMKFMHQLCLAQAQECILEKSMLDNRKPTIVAKVAKQIVDYYALALWTLEPSNSEESTIADTVGSKTYKSWKNYVKFKRSYHTAVTLLYQGLASEEQQKMGERVAFYNAALASLNSARLLHATAKSSTGITGITGEKEAIEEALVFTNDVIEGKRKAAKNENEFIYHEEVPEKDALPTVNGASLVKGISFNVNDPEVSGPDIFARLVPMKVHEASSLYSEEKAKILRSVGSKIEEKDRDLEMFLASLKLQHLSLWDPDRPLEADTLPFPEGLAERCAALNAKPTAIKELEDITAKLSGTYGDVETMLENINKILTEEDQKEKMYQEAMGKRPPSIVATDLTREAKKYEEAHAKASESNQALHRAMSLHLNNLQKLSQPLDQLMASIPTIDRSSKVGNETEKQNVRELKRILGKVEEMQKQRSELYLKLKESISQDNLTRILVTATAESAPLDTLFAEHLKKHQSLVDLIDQNLLAQDNILTALTDAYARTIETRKSVEEIIRKRESMIASLINSYEAYEDLLAKASKGLEFYRKLEMNVTKLLQRVKSTCRVQEEEREQILAKNGKTNSIESTLPITPEKKKGSGMKLRDHLANRLKNNPSYQNPYGDKQTIPVAPVQPNPHTTGKSYSNEHHIGPDGIPIHAVPPMTSDSTLQDPQQMYQYYGGYNNYYMNQGSNYIPQHYNYNSTSQSTSVQGFAKSNTTNSDHMYHQASGSSNTEVASNSNQYAGYSNQRNESVSLLPNQAQYPGQLYEDTNQYSQYTDYRTNQGYTTANTGYQNIQGQQSNYNQPYQALPPNQTPSPVPAGQLHPMNVIQDTNSQVSNINVGSHQYEYQNVNRGVYVSPYQPVIPQIQQQQIQPPVSESITNYSINQENPSLPSSVPHASLSQQIYPQETTNLQYPAAHNLQQPPAQAVNIGYNVPEQYLTNKAAGIHSNEASSVAPTYSGTPSDISGINQTESQYYHHTNNNTLIQNTTPYILPSQQGYIESGQPSVPSSQVPINPPVQTYPNSYGQTYSIDANGHQYQMPPNSIAAQNIPANYANDPEIILSHAKSSNVPGLMQNYQYSLQSHPGTMQYSSYSQNYTGTWDGQQVHTSSSDSYQGHPGYSFNPTVGGYEYSSGYQDSRSNLQANISHANSQINDQSNSHYTNANNESATNLTTSSNYSNGSFEPEVGEQNYYTTPYGVQPYSNQGSTTLNNQSNTSYVQTYTQSSNNKTTTTNSEIKKSDTPIAPKSNLDLLADLDITINHAPLVPEVHSMDKETKADTSSPIPNIDKAVETKEDVMSLSQIDDKLENLQIVWDTWYNDVQPKKDPLGDSIILQKFIKDTEKYEKFVDSLTVKTLSGSTNLDIKWKEVQDFEERELKKQSTTVAQANSTENRTSEWIPYDSTRVILTTGDRSSDYINASHVKDLTQWTPKFIVAQAPLPQNFEAFWSMIWEQGSEVIACLCSDTQLNDIYWPTNKETSLTIGSFTLSLKNSTNHTTHVQRVIGIVHSEHKIERVVVHMQYPTWPATGLPSSPRPLLSFATDIMSEQALRHCPKPIVVHCLVGGPLSGLFLLAAATVCHVRAGHGVVDVPLVFSTLIKYRRCLISKEFLLFGYRMVLYHAQDTLMKRGILSSTKSTFDGFDNGKGNKGRLVKKNQHAHPSDDFLHNLGVGMQHGLGLQQGKDNKTGQSPGQLTVDPEEKTDRAQPIDPLSQLDPLWSIRR</sequence>
<evidence type="ECO:0000256" key="1">
    <source>
        <dbReference type="ARBA" id="ARBA00004177"/>
    </source>
</evidence>
<proteinExistence type="predicted"/>
<evidence type="ECO:0000313" key="9">
    <source>
        <dbReference type="EMBL" id="CAG5107777.1"/>
    </source>
</evidence>
<dbReference type="PROSITE" id="PS50055">
    <property type="entry name" value="TYR_PHOSPHATASE_PTP"/>
    <property type="match status" value="1"/>
</dbReference>
<protein>
    <submittedName>
        <fullName evidence="9">Similar to Ptpn23: Tyrosine-protein phosphatase non-receptor type 23 (Mus musculus)</fullName>
    </submittedName>
</protein>
<dbReference type="InterPro" id="IPR003595">
    <property type="entry name" value="Tyr_Pase_cat"/>
</dbReference>
<dbReference type="Pfam" id="PF03097">
    <property type="entry name" value="BRO1"/>
    <property type="match status" value="1"/>
</dbReference>
<dbReference type="Pfam" id="PF13949">
    <property type="entry name" value="ALIX_LYPXL_bnd"/>
    <property type="match status" value="1"/>
</dbReference>
<dbReference type="GO" id="GO:0045022">
    <property type="term" value="P:early endosome to late endosome transport"/>
    <property type="evidence" value="ECO:0007669"/>
    <property type="project" value="TreeGrafter"/>
</dbReference>
<dbReference type="GO" id="GO:0043328">
    <property type="term" value="P:protein transport to vacuole involved in ubiquitin-dependent protein catabolic process via the multivesicular body sorting pathway"/>
    <property type="evidence" value="ECO:0007669"/>
    <property type="project" value="TreeGrafter"/>
</dbReference>
<feature type="domain" description="BRO1" evidence="8">
    <location>
        <begin position="8"/>
        <end position="413"/>
    </location>
</feature>
<dbReference type="PRINTS" id="PR00700">
    <property type="entry name" value="PRTYPHPHTASE"/>
</dbReference>
<dbReference type="InterPro" id="IPR025304">
    <property type="entry name" value="ALIX_V_dom"/>
</dbReference>
<dbReference type="SUPFAM" id="SSF52799">
    <property type="entry name" value="(Phosphotyrosine protein) phosphatases II"/>
    <property type="match status" value="1"/>
</dbReference>
<keyword evidence="5" id="KW-0175">Coiled coil</keyword>
<keyword evidence="10" id="KW-1185">Reference proteome</keyword>
<accession>A0A8J2MYI2</accession>
<comment type="caution">
    <text evidence="9">The sequence shown here is derived from an EMBL/GenBank/DDBJ whole genome shotgun (WGS) entry which is preliminary data.</text>
</comment>
<evidence type="ECO:0000256" key="4">
    <source>
        <dbReference type="ARBA" id="ARBA00022753"/>
    </source>
</evidence>
<dbReference type="GO" id="GO:0004725">
    <property type="term" value="F:protein tyrosine phosphatase activity"/>
    <property type="evidence" value="ECO:0007669"/>
    <property type="project" value="InterPro"/>
</dbReference>
<keyword evidence="3" id="KW-0963">Cytoplasm</keyword>
<feature type="region of interest" description="Disordered" evidence="6">
    <location>
        <begin position="1311"/>
        <end position="1335"/>
    </location>
</feature>
<dbReference type="PROSITE" id="PS51180">
    <property type="entry name" value="BRO1"/>
    <property type="match status" value="1"/>
</dbReference>
<dbReference type="InterPro" id="IPR004328">
    <property type="entry name" value="BRO1_dom"/>
</dbReference>
<dbReference type="SMART" id="SM00194">
    <property type="entry name" value="PTPc"/>
    <property type="match status" value="1"/>
</dbReference>
<evidence type="ECO:0000313" key="10">
    <source>
        <dbReference type="Proteomes" id="UP000786811"/>
    </source>
</evidence>
<evidence type="ECO:0000256" key="6">
    <source>
        <dbReference type="SAM" id="MobiDB-lite"/>
    </source>
</evidence>
<dbReference type="Gene3D" id="1.25.40.280">
    <property type="entry name" value="alix/aip1 like domains"/>
    <property type="match status" value="1"/>
</dbReference>
<comment type="subcellular location">
    <subcellularLocation>
        <location evidence="2">Cytoplasm</location>
    </subcellularLocation>
    <subcellularLocation>
        <location evidence="1">Endosome</location>
    </subcellularLocation>
</comment>
<name>A0A8J2MYI2_COTCN</name>
<feature type="region of interest" description="Disordered" evidence="6">
    <location>
        <begin position="1381"/>
        <end position="1400"/>
    </location>
</feature>
<dbReference type="Gene3D" id="3.90.190.10">
    <property type="entry name" value="Protein tyrosine phosphatase superfamily"/>
    <property type="match status" value="1"/>
</dbReference>
<dbReference type="GO" id="GO:0005768">
    <property type="term" value="C:endosome"/>
    <property type="evidence" value="ECO:0007669"/>
    <property type="project" value="UniProtKB-SubCell"/>
</dbReference>
<dbReference type="SMART" id="SM01041">
    <property type="entry name" value="BRO1"/>
    <property type="match status" value="1"/>
</dbReference>
<feature type="coiled-coil region" evidence="5">
    <location>
        <begin position="570"/>
        <end position="607"/>
    </location>
</feature>
<keyword evidence="4" id="KW-0967">Endosome</keyword>
<feature type="region of interest" description="Disordered" evidence="6">
    <location>
        <begin position="1833"/>
        <end position="1878"/>
    </location>
</feature>
<organism evidence="9 10">
    <name type="scientific">Cotesia congregata</name>
    <name type="common">Parasitoid wasp</name>
    <name type="synonym">Apanteles congregatus</name>
    <dbReference type="NCBI Taxonomy" id="51543"/>
    <lineage>
        <taxon>Eukaryota</taxon>
        <taxon>Metazoa</taxon>
        <taxon>Ecdysozoa</taxon>
        <taxon>Arthropoda</taxon>
        <taxon>Hexapoda</taxon>
        <taxon>Insecta</taxon>
        <taxon>Pterygota</taxon>
        <taxon>Neoptera</taxon>
        <taxon>Endopterygota</taxon>
        <taxon>Hymenoptera</taxon>
        <taxon>Apocrita</taxon>
        <taxon>Ichneumonoidea</taxon>
        <taxon>Braconidae</taxon>
        <taxon>Microgastrinae</taxon>
        <taxon>Cotesia</taxon>
    </lineage>
</organism>
<dbReference type="PANTHER" id="PTHR23030">
    <property type="entry name" value="PCD6 INTERACTING PROTEIN-RELATED"/>
    <property type="match status" value="1"/>
</dbReference>
<evidence type="ECO:0000256" key="2">
    <source>
        <dbReference type="ARBA" id="ARBA00004496"/>
    </source>
</evidence>
<dbReference type="Pfam" id="PF00102">
    <property type="entry name" value="Y_phosphatase"/>
    <property type="match status" value="1"/>
</dbReference>
<evidence type="ECO:0000256" key="5">
    <source>
        <dbReference type="SAM" id="Coils"/>
    </source>
</evidence>